<evidence type="ECO:0000256" key="1">
    <source>
        <dbReference type="SAM" id="MobiDB-lite"/>
    </source>
</evidence>
<dbReference type="OrthoDB" id="4779833at2759"/>
<proteinExistence type="predicted"/>
<feature type="compositionally biased region" description="Basic residues" evidence="1">
    <location>
        <begin position="199"/>
        <end position="216"/>
    </location>
</feature>
<dbReference type="InParanoid" id="W3XFW0"/>
<dbReference type="Proteomes" id="UP000030651">
    <property type="component" value="Unassembled WGS sequence"/>
</dbReference>
<gene>
    <name evidence="2" type="ORF">PFICI_02945</name>
</gene>
<dbReference type="GeneID" id="19267958"/>
<name>W3XFW0_PESFW</name>
<dbReference type="KEGG" id="pfy:PFICI_02945"/>
<dbReference type="RefSeq" id="XP_007829717.1">
    <property type="nucleotide sequence ID" value="XM_007831526.1"/>
</dbReference>
<keyword evidence="3" id="KW-1185">Reference proteome</keyword>
<protein>
    <submittedName>
        <fullName evidence="2">Uncharacterized protein</fullName>
    </submittedName>
</protein>
<sequence length="268" mass="29339">MSSLVPANGQQAYIGLGYLSPELCWEHLQVQLSPFTQVIAIDARDYDAWTQDTRNILVQMFMHHARTHDARYVRDAAGGRVFLGAVEHLTTEHVVVLNIPGSDLPVMLPRASIWAGPNSTNNAQNQYSFTPSPPQNHQQQVHQQMVNQFGTPPSYSMPAMMPMGTGMQMNVPISTAPISTPAAPKTPEQQEETPTKAPSSRKRKSTTKTPGSRKRNTSNVRIKKSDSDDGEDKNNSSPSGNKVKVNLVQVPELNTALAKGEEGQAAKD</sequence>
<evidence type="ECO:0000313" key="3">
    <source>
        <dbReference type="Proteomes" id="UP000030651"/>
    </source>
</evidence>
<feature type="compositionally biased region" description="Polar residues" evidence="1">
    <location>
        <begin position="117"/>
        <end position="130"/>
    </location>
</feature>
<accession>W3XFW0</accession>
<reference evidence="3" key="1">
    <citation type="journal article" date="2015" name="BMC Genomics">
        <title>Genomic and transcriptomic analysis of the endophytic fungus Pestalotiopsis fici reveals its lifestyle and high potential for synthesis of natural products.</title>
        <authorList>
            <person name="Wang X."/>
            <person name="Zhang X."/>
            <person name="Liu L."/>
            <person name="Xiang M."/>
            <person name="Wang W."/>
            <person name="Sun X."/>
            <person name="Che Y."/>
            <person name="Guo L."/>
            <person name="Liu G."/>
            <person name="Guo L."/>
            <person name="Wang C."/>
            <person name="Yin W.B."/>
            <person name="Stadler M."/>
            <person name="Zhang X."/>
            <person name="Liu X."/>
        </authorList>
    </citation>
    <scope>NUCLEOTIDE SEQUENCE [LARGE SCALE GENOMIC DNA]</scope>
    <source>
        <strain evidence="3">W106-1 / CGMCC3.15140</strain>
    </source>
</reference>
<dbReference type="HOGENOM" id="CLU_1038661_0_0_1"/>
<feature type="compositionally biased region" description="Polar residues" evidence="1">
    <location>
        <begin position="167"/>
        <end position="178"/>
    </location>
</feature>
<dbReference type="EMBL" id="KI912110">
    <property type="protein sequence ID" value="ETS84920.1"/>
    <property type="molecule type" value="Genomic_DNA"/>
</dbReference>
<organism evidence="2 3">
    <name type="scientific">Pestalotiopsis fici (strain W106-1 / CGMCC3.15140)</name>
    <dbReference type="NCBI Taxonomy" id="1229662"/>
    <lineage>
        <taxon>Eukaryota</taxon>
        <taxon>Fungi</taxon>
        <taxon>Dikarya</taxon>
        <taxon>Ascomycota</taxon>
        <taxon>Pezizomycotina</taxon>
        <taxon>Sordariomycetes</taxon>
        <taxon>Xylariomycetidae</taxon>
        <taxon>Amphisphaeriales</taxon>
        <taxon>Sporocadaceae</taxon>
        <taxon>Pestalotiopsis</taxon>
    </lineage>
</organism>
<evidence type="ECO:0000313" key="2">
    <source>
        <dbReference type="EMBL" id="ETS84920.1"/>
    </source>
</evidence>
<feature type="region of interest" description="Disordered" evidence="1">
    <location>
        <begin position="162"/>
        <end position="268"/>
    </location>
</feature>
<feature type="region of interest" description="Disordered" evidence="1">
    <location>
        <begin position="117"/>
        <end position="141"/>
    </location>
</feature>
<dbReference type="AlphaFoldDB" id="W3XFW0"/>
<feature type="compositionally biased region" description="Basic and acidic residues" evidence="1">
    <location>
        <begin position="259"/>
        <end position="268"/>
    </location>
</feature>